<keyword evidence="9" id="KW-1185">Reference proteome</keyword>
<dbReference type="SMART" id="SM00181">
    <property type="entry name" value="EGF"/>
    <property type="match status" value="4"/>
</dbReference>
<comment type="similarity">
    <text evidence="1">Belongs to the protein-tyrosine phosphatase family.</text>
</comment>
<feature type="compositionally biased region" description="Polar residues" evidence="5">
    <location>
        <begin position="349"/>
        <end position="362"/>
    </location>
</feature>
<dbReference type="EC" id="3.1.3.48" evidence="2"/>
<feature type="compositionally biased region" description="Basic and acidic residues" evidence="5">
    <location>
        <begin position="363"/>
        <end position="388"/>
    </location>
</feature>
<gene>
    <name evidence="8" type="ORF">MAR_031084</name>
</gene>
<protein>
    <recommendedName>
        <fullName evidence="2">protein-tyrosine-phosphatase</fullName>
        <ecNumber evidence="2">3.1.3.48</ecNumber>
    </recommendedName>
</protein>
<keyword evidence="4" id="KW-0904">Protein phosphatase</keyword>
<proteinExistence type="inferred from homology"/>
<evidence type="ECO:0000259" key="7">
    <source>
        <dbReference type="PROSITE" id="PS50055"/>
    </source>
</evidence>
<reference evidence="8" key="1">
    <citation type="submission" date="2022-11" db="EMBL/GenBank/DDBJ databases">
        <title>Centuries of genome instability and evolution in soft-shell clam transmissible cancer (bioRxiv).</title>
        <authorList>
            <person name="Hart S.F.M."/>
            <person name="Yonemitsu M.A."/>
            <person name="Giersch R.M."/>
            <person name="Beal B.F."/>
            <person name="Arriagada G."/>
            <person name="Davis B.W."/>
            <person name="Ostrander E.A."/>
            <person name="Goff S.P."/>
            <person name="Metzger M.J."/>
        </authorList>
    </citation>
    <scope>NUCLEOTIDE SEQUENCE</scope>
    <source>
        <strain evidence="8">MELC-2E11</strain>
        <tissue evidence="8">Siphon/mantle</tissue>
    </source>
</reference>
<evidence type="ECO:0000256" key="3">
    <source>
        <dbReference type="ARBA" id="ARBA00022801"/>
    </source>
</evidence>
<name>A0ABY7F2V1_MYAAR</name>
<dbReference type="InterPro" id="IPR000742">
    <property type="entry name" value="EGF"/>
</dbReference>
<sequence>MNNSCEALTGQCNQGCVNGYHGTNCIDSCPIHCLNKTCKQVNGTCVNGCEDGYYGLKCLNTCMSVESNCLVCTSSQNTFSSCTRCTKWSYPGSSGKCVPCEPNCSGECNSSTGVCYECVDGYRGSFCNVSCISNCKSCLQNNDECNVCKEEFWGSDCLNNCSTNCKHGNNSMSSCDINSGKCLHGCLSESHGLQCSLLCGKHCLPSEGGVRECNQMDGQCRCENGYKQTDTGCTDDQINQNGGAGDGTSGSVIGGAVGGVLGLLTVALVIGLLIFVRRRRLDSTDGPRADAAVYQNKSASANIYNEINDKTDKVKSSKGRKNNAKESPTTSTNDNKLDRLSDSKLGVTRASTEQLKTNQLKSSEGKSEHSENSAKCKTPVEDSPKDILQDKDTDDVYYNLNKVAVKDLGAFVAAKDNSYYQEEFKKLPDGLVKPHQDALRPENRPRNRYQGIYPYDNTRVKLMGGDTDFINASFVEGYRQENAYIASQDKTMQDYSVFWRMVWQQKVGKIVMLTNLVEDGKPKCDQYWPDHGITKQYSDINVTCLSEDMYADFVMRTFLVKMDKEDMTVQHFHFTSWPDKGVPDDVTSLVDFRHRVLQTKSPLGGPTIVHC</sequence>
<dbReference type="InterPro" id="IPR029021">
    <property type="entry name" value="Prot-tyrosine_phosphatase-like"/>
</dbReference>
<organism evidence="8 9">
    <name type="scientific">Mya arenaria</name>
    <name type="common">Soft-shell clam</name>
    <dbReference type="NCBI Taxonomy" id="6604"/>
    <lineage>
        <taxon>Eukaryota</taxon>
        <taxon>Metazoa</taxon>
        <taxon>Spiralia</taxon>
        <taxon>Lophotrochozoa</taxon>
        <taxon>Mollusca</taxon>
        <taxon>Bivalvia</taxon>
        <taxon>Autobranchia</taxon>
        <taxon>Heteroconchia</taxon>
        <taxon>Euheterodonta</taxon>
        <taxon>Imparidentia</taxon>
        <taxon>Neoheterodontei</taxon>
        <taxon>Myida</taxon>
        <taxon>Myoidea</taxon>
        <taxon>Myidae</taxon>
        <taxon>Mya</taxon>
    </lineage>
</organism>
<dbReference type="EMBL" id="CP111021">
    <property type="protein sequence ID" value="WAR16490.1"/>
    <property type="molecule type" value="Genomic_DNA"/>
</dbReference>
<evidence type="ECO:0000256" key="5">
    <source>
        <dbReference type="SAM" id="MobiDB-lite"/>
    </source>
</evidence>
<feature type="compositionally biased region" description="Polar residues" evidence="5">
    <location>
        <begin position="325"/>
        <end position="334"/>
    </location>
</feature>
<dbReference type="PROSITE" id="PS50055">
    <property type="entry name" value="TYR_PHOSPHATASE_PTP"/>
    <property type="match status" value="1"/>
</dbReference>
<feature type="domain" description="Tyrosine-protein phosphatase" evidence="7">
    <location>
        <begin position="420"/>
        <end position="611"/>
    </location>
</feature>
<dbReference type="PRINTS" id="PR00700">
    <property type="entry name" value="PRTYPHPHTASE"/>
</dbReference>
<evidence type="ECO:0000256" key="1">
    <source>
        <dbReference type="ARBA" id="ARBA00009580"/>
    </source>
</evidence>
<evidence type="ECO:0000256" key="4">
    <source>
        <dbReference type="ARBA" id="ARBA00022912"/>
    </source>
</evidence>
<evidence type="ECO:0000313" key="8">
    <source>
        <dbReference type="EMBL" id="WAR16490.1"/>
    </source>
</evidence>
<evidence type="ECO:0000256" key="6">
    <source>
        <dbReference type="SAM" id="Phobius"/>
    </source>
</evidence>
<dbReference type="InterPro" id="IPR000242">
    <property type="entry name" value="PTP_cat"/>
</dbReference>
<feature type="non-terminal residue" evidence="8">
    <location>
        <position position="611"/>
    </location>
</feature>
<keyword evidence="6" id="KW-0472">Membrane</keyword>
<keyword evidence="6" id="KW-1133">Transmembrane helix</keyword>
<dbReference type="Gene3D" id="3.90.190.10">
    <property type="entry name" value="Protein tyrosine phosphatase superfamily"/>
    <property type="match status" value="1"/>
</dbReference>
<dbReference type="SUPFAM" id="SSF52799">
    <property type="entry name" value="(Phosphotyrosine protein) phosphatases II"/>
    <property type="match status" value="1"/>
</dbReference>
<dbReference type="Proteomes" id="UP001164746">
    <property type="component" value="Chromosome 10"/>
</dbReference>
<dbReference type="InterPro" id="IPR050348">
    <property type="entry name" value="Protein-Tyr_Phosphatase"/>
</dbReference>
<dbReference type="CDD" id="cd00047">
    <property type="entry name" value="PTPc"/>
    <property type="match status" value="1"/>
</dbReference>
<dbReference type="PANTHER" id="PTHR19134">
    <property type="entry name" value="RECEPTOR-TYPE TYROSINE-PROTEIN PHOSPHATASE"/>
    <property type="match status" value="1"/>
</dbReference>
<evidence type="ECO:0000256" key="2">
    <source>
        <dbReference type="ARBA" id="ARBA00013064"/>
    </source>
</evidence>
<dbReference type="Pfam" id="PF00102">
    <property type="entry name" value="Y_phosphatase"/>
    <property type="match status" value="1"/>
</dbReference>
<dbReference type="SMART" id="SM00194">
    <property type="entry name" value="PTPc"/>
    <property type="match status" value="1"/>
</dbReference>
<evidence type="ECO:0000313" key="9">
    <source>
        <dbReference type="Proteomes" id="UP001164746"/>
    </source>
</evidence>
<feature type="transmembrane region" description="Helical" evidence="6">
    <location>
        <begin position="252"/>
        <end position="276"/>
    </location>
</feature>
<keyword evidence="3" id="KW-0378">Hydrolase</keyword>
<accession>A0ABY7F2V1</accession>
<dbReference type="PANTHER" id="PTHR19134:SF562">
    <property type="entry name" value="PROTEIN-TYROSINE-PHOSPHATASE"/>
    <property type="match status" value="1"/>
</dbReference>
<keyword evidence="6" id="KW-0812">Transmembrane</keyword>
<feature type="region of interest" description="Disordered" evidence="5">
    <location>
        <begin position="304"/>
        <end position="388"/>
    </location>
</feature>